<evidence type="ECO:0000313" key="7">
    <source>
        <dbReference type="Proteomes" id="UP001347796"/>
    </source>
</evidence>
<keyword evidence="4" id="KW-0966">Cell projection</keyword>
<dbReference type="Gene3D" id="1.20.890.10">
    <property type="entry name" value="cAMP-dependent protein kinase regulatory subunit, dimerization-anchoring domain"/>
    <property type="match status" value="1"/>
</dbReference>
<reference evidence="6 7" key="1">
    <citation type="submission" date="2024-01" db="EMBL/GenBank/DDBJ databases">
        <title>The genome of the rayed Mediterranean limpet Patella caerulea (Linnaeus, 1758).</title>
        <authorList>
            <person name="Anh-Thu Weber A."/>
            <person name="Halstead-Nussloch G."/>
        </authorList>
    </citation>
    <scope>NUCLEOTIDE SEQUENCE [LARGE SCALE GENOMIC DNA]</scope>
    <source>
        <strain evidence="6">AATW-2023a</strain>
        <tissue evidence="6">Whole specimen</tissue>
    </source>
</reference>
<proteinExistence type="inferred from homology"/>
<dbReference type="AlphaFoldDB" id="A0AAN8Q8P0"/>
<evidence type="ECO:0000256" key="3">
    <source>
        <dbReference type="ARBA" id="ARBA00023069"/>
    </source>
</evidence>
<dbReference type="CDD" id="cd23019">
    <property type="entry name" value="DD_ROP"/>
    <property type="match status" value="1"/>
</dbReference>
<dbReference type="PANTHER" id="PTHR14952:SF9">
    <property type="entry name" value="EF-HAND DOMAIN-CONTAINING PROTEIN"/>
    <property type="match status" value="1"/>
</dbReference>
<keyword evidence="3" id="KW-0969">Cilium</keyword>
<sequence>MPTNPDEPYYCSQQISIPPELPDILKQFTKAAIRTQPKDVLAWSAAYFRAMSKGETPPVKERLEMPVATQKTDTGLTPGLLRVLNRQLGPRKTAPINVIEEKWLDLSLPKEQFDDMVRIGTFGGDVEWNKFLAIAASALGENITQSMKTICEILTADPEGGPSRIPFPLFKELYTYLAQIDGEISQQQINDVVSHLQYDVDKQEGYVQPRNFCGSDCPKLS</sequence>
<dbReference type="SUPFAM" id="SSF47391">
    <property type="entry name" value="Dimerization-anchoring domain of cAMP-dependent PK regulatory subunit"/>
    <property type="match status" value="1"/>
</dbReference>
<comment type="caution">
    <text evidence="6">The sequence shown here is derived from an EMBL/GenBank/DDBJ whole genome shotgun (WGS) entry which is preliminary data.</text>
</comment>
<dbReference type="Proteomes" id="UP001347796">
    <property type="component" value="Unassembled WGS sequence"/>
</dbReference>
<evidence type="ECO:0000256" key="5">
    <source>
        <dbReference type="ARBA" id="ARBA00035651"/>
    </source>
</evidence>
<dbReference type="PANTHER" id="PTHR14952">
    <property type="entry name" value="ROPPORIN-1-LIKE PROTEIN"/>
    <property type="match status" value="1"/>
</dbReference>
<comment type="similarity">
    <text evidence="5">Belongs to the ropporin family.</text>
</comment>
<evidence type="ECO:0000256" key="4">
    <source>
        <dbReference type="ARBA" id="ARBA00023273"/>
    </source>
</evidence>
<protein>
    <recommendedName>
        <fullName evidence="8">Ropporin-1-like protein</fullName>
    </recommendedName>
</protein>
<keyword evidence="2" id="KW-0282">Flagellum</keyword>
<evidence type="ECO:0000313" key="6">
    <source>
        <dbReference type="EMBL" id="KAK6191927.1"/>
    </source>
</evidence>
<dbReference type="InterPro" id="IPR047844">
    <property type="entry name" value="ROP_DD"/>
</dbReference>
<accession>A0AAN8Q8P0</accession>
<evidence type="ECO:0008006" key="8">
    <source>
        <dbReference type="Google" id="ProtNLM"/>
    </source>
</evidence>
<evidence type="ECO:0000256" key="2">
    <source>
        <dbReference type="ARBA" id="ARBA00022846"/>
    </source>
</evidence>
<dbReference type="FunFam" id="1.20.890.10:FF:000004">
    <property type="entry name" value="ropporin-1-like protein isoform X2"/>
    <property type="match status" value="1"/>
</dbReference>
<dbReference type="EMBL" id="JAZGQO010000002">
    <property type="protein sequence ID" value="KAK6191927.1"/>
    <property type="molecule type" value="Genomic_DNA"/>
</dbReference>
<dbReference type="GO" id="GO:0031514">
    <property type="term" value="C:motile cilium"/>
    <property type="evidence" value="ECO:0007669"/>
    <property type="project" value="UniProtKB-SubCell"/>
</dbReference>
<name>A0AAN8Q8P0_PATCE</name>
<evidence type="ECO:0000256" key="1">
    <source>
        <dbReference type="ARBA" id="ARBA00004230"/>
    </source>
</evidence>
<organism evidence="6 7">
    <name type="scientific">Patella caerulea</name>
    <name type="common">Rayed Mediterranean limpet</name>
    <dbReference type="NCBI Taxonomy" id="87958"/>
    <lineage>
        <taxon>Eukaryota</taxon>
        <taxon>Metazoa</taxon>
        <taxon>Spiralia</taxon>
        <taxon>Lophotrochozoa</taxon>
        <taxon>Mollusca</taxon>
        <taxon>Gastropoda</taxon>
        <taxon>Patellogastropoda</taxon>
        <taxon>Patelloidea</taxon>
        <taxon>Patellidae</taxon>
        <taxon>Patella</taxon>
    </lineage>
</organism>
<keyword evidence="7" id="KW-1185">Reference proteome</keyword>
<gene>
    <name evidence="6" type="ORF">SNE40_003500</name>
</gene>
<comment type="subcellular location">
    <subcellularLocation>
        <location evidence="1">Cell projection</location>
        <location evidence="1">Cilium</location>
        <location evidence="1">Flagellum</location>
    </subcellularLocation>
</comment>